<dbReference type="InterPro" id="IPR050327">
    <property type="entry name" value="Proton-linked_MCT"/>
</dbReference>
<keyword evidence="5 14" id="KW-0812">Transmembrane</keyword>
<evidence type="ECO:0000313" key="16">
    <source>
        <dbReference type="Proteomes" id="UP000515135"/>
    </source>
</evidence>
<evidence type="ECO:0000256" key="4">
    <source>
        <dbReference type="ARBA" id="ARBA00022475"/>
    </source>
</evidence>
<proteinExistence type="predicted"/>
<feature type="compositionally biased region" description="Basic and acidic residues" evidence="13">
    <location>
        <begin position="205"/>
        <end position="214"/>
    </location>
</feature>
<dbReference type="KEGG" id="bbel:109468589"/>
<comment type="subcellular location">
    <subcellularLocation>
        <location evidence="1">Cell membrane</location>
        <topology evidence="1">Multi-pass membrane protein</topology>
    </subcellularLocation>
    <subcellularLocation>
        <location evidence="2">Golgi apparatus membrane</location>
        <topology evidence="2">Multi-pass membrane protein</topology>
    </subcellularLocation>
</comment>
<sequence>MLVKEQPHPRPVDPPDGGWGWVVALAGSMVTAGTFGISRSLGVFFVLWREQFDATAAEVALVQSMLMGMTHLTAPIASGLGRKFGFRPVIMAGGVMAAAGFCLSRFATHISHLYITIGCLVGLGSSLSLTNLLICVGRYFTTKRLKANSLMTLGGSLGAFAFPPLFQFLIDEYGTKGALLIAGSIAFHTTACGALVRPLRLRGDAKNTTDKQPDSGESGLVGEQGRRTCNARKSFLSALDLNLLREPSFAIFVISTGFLASNRQATSIYLVPRAKLLGIEDYPAAFLMSILGIVDLVGRMLIGLLPEWKNFRRIDQYATVGVLTGGMMMVMPLATSYEGMVAWSVVFGLLSGGYVPLTVTTTADLVETSKLPEAMGIRLFVQGIATLVGPPVSGALRDVTGSYDGTFLLGGACVLFGGLMPFLLRMRVFTRKKADVIVAADVVDLAEPDDVKPGSSELTWFITKETSV</sequence>
<dbReference type="CDD" id="cd17352">
    <property type="entry name" value="MFS_MCT_SLC16"/>
    <property type="match status" value="1"/>
</dbReference>
<organism evidence="16 17">
    <name type="scientific">Branchiostoma belcheri</name>
    <name type="common">Amphioxus</name>
    <dbReference type="NCBI Taxonomy" id="7741"/>
    <lineage>
        <taxon>Eukaryota</taxon>
        <taxon>Metazoa</taxon>
        <taxon>Chordata</taxon>
        <taxon>Cephalochordata</taxon>
        <taxon>Leptocardii</taxon>
        <taxon>Amphioxiformes</taxon>
        <taxon>Branchiostomatidae</taxon>
        <taxon>Branchiostoma</taxon>
    </lineage>
</organism>
<feature type="transmembrane region" description="Helical" evidence="14">
    <location>
        <begin position="89"/>
        <end position="107"/>
    </location>
</feature>
<gene>
    <name evidence="17" type="primary">LOC109468589</name>
</gene>
<keyword evidence="8" id="KW-0333">Golgi apparatus</keyword>
<keyword evidence="4" id="KW-1003">Cell membrane</keyword>
<feature type="transmembrane region" description="Helical" evidence="14">
    <location>
        <begin position="340"/>
        <end position="363"/>
    </location>
</feature>
<dbReference type="PANTHER" id="PTHR11360">
    <property type="entry name" value="MONOCARBOXYLATE TRANSPORTER"/>
    <property type="match status" value="1"/>
</dbReference>
<evidence type="ECO:0000256" key="1">
    <source>
        <dbReference type="ARBA" id="ARBA00004651"/>
    </source>
</evidence>
<evidence type="ECO:0000256" key="2">
    <source>
        <dbReference type="ARBA" id="ARBA00004653"/>
    </source>
</evidence>
<feature type="region of interest" description="Disordered" evidence="13">
    <location>
        <begin position="205"/>
        <end position="224"/>
    </location>
</feature>
<evidence type="ECO:0000256" key="3">
    <source>
        <dbReference type="ARBA" id="ARBA00022448"/>
    </source>
</evidence>
<dbReference type="GeneID" id="109468589"/>
<dbReference type="Pfam" id="PF07690">
    <property type="entry name" value="MFS_1"/>
    <property type="match status" value="2"/>
</dbReference>
<dbReference type="InterPro" id="IPR011701">
    <property type="entry name" value="MFS"/>
</dbReference>
<dbReference type="GO" id="GO:0000139">
    <property type="term" value="C:Golgi membrane"/>
    <property type="evidence" value="ECO:0007669"/>
    <property type="project" value="UniProtKB-SubCell"/>
</dbReference>
<evidence type="ECO:0000256" key="12">
    <source>
        <dbReference type="ARBA" id="ARBA00078721"/>
    </source>
</evidence>
<dbReference type="GO" id="GO:0015293">
    <property type="term" value="F:symporter activity"/>
    <property type="evidence" value="ECO:0007669"/>
    <property type="project" value="UniProtKB-KW"/>
</dbReference>
<feature type="transmembrane region" description="Helical" evidence="14">
    <location>
        <begin position="178"/>
        <end position="196"/>
    </location>
</feature>
<evidence type="ECO:0000256" key="10">
    <source>
        <dbReference type="ARBA" id="ARBA00059080"/>
    </source>
</evidence>
<evidence type="ECO:0000256" key="9">
    <source>
        <dbReference type="ARBA" id="ARBA00023136"/>
    </source>
</evidence>
<feature type="transmembrane region" description="Helical" evidence="14">
    <location>
        <begin position="147"/>
        <end position="166"/>
    </location>
</feature>
<dbReference type="OrthoDB" id="6499973at2759"/>
<keyword evidence="7 14" id="KW-1133">Transmembrane helix</keyword>
<name>A0A6P4YL84_BRABE</name>
<comment type="function">
    <text evidence="10">Proton-linked monocarboxylate transporter. May catalyze the transport of monocarboxylates across the plasma membrane.</text>
</comment>
<evidence type="ECO:0000313" key="17">
    <source>
        <dbReference type="RefSeq" id="XP_019622454.1"/>
    </source>
</evidence>
<dbReference type="InterPro" id="IPR020846">
    <property type="entry name" value="MFS_dom"/>
</dbReference>
<evidence type="ECO:0000256" key="7">
    <source>
        <dbReference type="ARBA" id="ARBA00022989"/>
    </source>
</evidence>
<evidence type="ECO:0000256" key="11">
    <source>
        <dbReference type="ARBA" id="ARBA00073869"/>
    </source>
</evidence>
<keyword evidence="9 14" id="KW-0472">Membrane</keyword>
<dbReference type="AlphaFoldDB" id="A0A6P4YL84"/>
<reference evidence="17" key="1">
    <citation type="submission" date="2025-08" db="UniProtKB">
        <authorList>
            <consortium name="RefSeq"/>
        </authorList>
    </citation>
    <scope>IDENTIFICATION</scope>
    <source>
        <tissue evidence="17">Gonad</tissue>
    </source>
</reference>
<feature type="transmembrane region" description="Helical" evidence="14">
    <location>
        <begin position="317"/>
        <end position="334"/>
    </location>
</feature>
<feature type="domain" description="Major facilitator superfamily (MFS) profile" evidence="15">
    <location>
        <begin position="20"/>
        <end position="429"/>
    </location>
</feature>
<protein>
    <recommendedName>
        <fullName evidence="11">Monocarboxylate transporter 13</fullName>
    </recommendedName>
    <alternativeName>
        <fullName evidence="12">Solute carrier family 16 member 13</fullName>
    </alternativeName>
</protein>
<dbReference type="RefSeq" id="XP_019622454.1">
    <property type="nucleotide sequence ID" value="XM_019766895.1"/>
</dbReference>
<dbReference type="Gene3D" id="1.20.1250.20">
    <property type="entry name" value="MFS general substrate transporter like domains"/>
    <property type="match status" value="1"/>
</dbReference>
<accession>A0A6P4YL84</accession>
<dbReference type="PROSITE" id="PS50850">
    <property type="entry name" value="MFS"/>
    <property type="match status" value="1"/>
</dbReference>
<dbReference type="SUPFAM" id="SSF103473">
    <property type="entry name" value="MFS general substrate transporter"/>
    <property type="match status" value="1"/>
</dbReference>
<evidence type="ECO:0000256" key="6">
    <source>
        <dbReference type="ARBA" id="ARBA00022847"/>
    </source>
</evidence>
<dbReference type="GO" id="GO:0008028">
    <property type="term" value="F:monocarboxylic acid transmembrane transporter activity"/>
    <property type="evidence" value="ECO:0007669"/>
    <property type="project" value="TreeGrafter"/>
</dbReference>
<dbReference type="GO" id="GO:0016323">
    <property type="term" value="C:basolateral plasma membrane"/>
    <property type="evidence" value="ECO:0007669"/>
    <property type="project" value="TreeGrafter"/>
</dbReference>
<keyword evidence="6" id="KW-0769">Symport</keyword>
<keyword evidence="16" id="KW-1185">Reference proteome</keyword>
<evidence type="ECO:0000256" key="8">
    <source>
        <dbReference type="ARBA" id="ARBA00023034"/>
    </source>
</evidence>
<dbReference type="FunFam" id="1.20.1250.20:FF:000163">
    <property type="entry name" value="Putative monocarboxylate transporter 13"/>
    <property type="match status" value="1"/>
</dbReference>
<dbReference type="Proteomes" id="UP000515135">
    <property type="component" value="Unplaced"/>
</dbReference>
<dbReference type="InterPro" id="IPR036259">
    <property type="entry name" value="MFS_trans_sf"/>
</dbReference>
<feature type="transmembrane region" description="Helical" evidence="14">
    <location>
        <begin position="282"/>
        <end position="305"/>
    </location>
</feature>
<evidence type="ECO:0000256" key="14">
    <source>
        <dbReference type="SAM" id="Phobius"/>
    </source>
</evidence>
<evidence type="ECO:0000256" key="5">
    <source>
        <dbReference type="ARBA" id="ARBA00022692"/>
    </source>
</evidence>
<evidence type="ECO:0000256" key="13">
    <source>
        <dbReference type="SAM" id="MobiDB-lite"/>
    </source>
</evidence>
<feature type="transmembrane region" description="Helical" evidence="14">
    <location>
        <begin position="113"/>
        <end position="135"/>
    </location>
</feature>
<feature type="transmembrane region" description="Helical" evidence="14">
    <location>
        <begin position="21"/>
        <end position="48"/>
    </location>
</feature>
<dbReference type="PANTHER" id="PTHR11360:SF313">
    <property type="entry name" value="MONOCARBOXYLATE TRANSPORTER 13-LIKE ISOFORM X1"/>
    <property type="match status" value="1"/>
</dbReference>
<keyword evidence="3" id="KW-0813">Transport</keyword>
<evidence type="ECO:0000259" key="15">
    <source>
        <dbReference type="PROSITE" id="PS50850"/>
    </source>
</evidence>
<feature type="transmembrane region" description="Helical" evidence="14">
    <location>
        <begin position="405"/>
        <end position="424"/>
    </location>
</feature>